<dbReference type="Gene3D" id="3.10.20.90">
    <property type="entry name" value="Phosphatidylinositol 3-kinase Catalytic Subunit, Chain A, domain 1"/>
    <property type="match status" value="1"/>
</dbReference>
<dbReference type="SUPFAM" id="SSF54236">
    <property type="entry name" value="Ubiquitin-like"/>
    <property type="match status" value="1"/>
</dbReference>
<dbReference type="SMART" id="SM00213">
    <property type="entry name" value="UBQ"/>
    <property type="match status" value="1"/>
</dbReference>
<dbReference type="Pfam" id="PF11976">
    <property type="entry name" value="Rad60-SLD"/>
    <property type="match status" value="1"/>
</dbReference>
<evidence type="ECO:0000313" key="2">
    <source>
        <dbReference type="EMBL" id="EGF98432.1"/>
    </source>
</evidence>
<evidence type="ECO:0000313" key="3">
    <source>
        <dbReference type="Proteomes" id="UP000001072"/>
    </source>
</evidence>
<dbReference type="PANTHER" id="PTHR10562">
    <property type="entry name" value="SMALL UBIQUITIN-RELATED MODIFIER"/>
    <property type="match status" value="1"/>
</dbReference>
<dbReference type="FunFam" id="3.10.20.90:FF:000202">
    <property type="entry name" value="Small ubiquitin-related modifier I"/>
    <property type="match status" value="1"/>
</dbReference>
<reference evidence="3" key="1">
    <citation type="journal article" date="2011" name="Proc. Natl. Acad. Sci. U.S.A.">
        <title>Obligate biotrophy features unraveled by the genomic analysis of rust fungi.</title>
        <authorList>
            <person name="Duplessis S."/>
            <person name="Cuomo C.A."/>
            <person name="Lin Y.-C."/>
            <person name="Aerts A."/>
            <person name="Tisserant E."/>
            <person name="Veneault-Fourrey C."/>
            <person name="Joly D.L."/>
            <person name="Hacquard S."/>
            <person name="Amselem J."/>
            <person name="Cantarel B.L."/>
            <person name="Chiu R."/>
            <person name="Coutinho P.M."/>
            <person name="Feau N."/>
            <person name="Field M."/>
            <person name="Frey P."/>
            <person name="Gelhaye E."/>
            <person name="Goldberg J."/>
            <person name="Grabherr M.G."/>
            <person name="Kodira C.D."/>
            <person name="Kohler A."/>
            <person name="Kuees U."/>
            <person name="Lindquist E.A."/>
            <person name="Lucas S.M."/>
            <person name="Mago R."/>
            <person name="Mauceli E."/>
            <person name="Morin E."/>
            <person name="Murat C."/>
            <person name="Pangilinan J.L."/>
            <person name="Park R."/>
            <person name="Pearson M."/>
            <person name="Quesneville H."/>
            <person name="Rouhier N."/>
            <person name="Sakthikumar S."/>
            <person name="Salamov A.A."/>
            <person name="Schmutz J."/>
            <person name="Selles B."/>
            <person name="Shapiro H."/>
            <person name="Tanguay P."/>
            <person name="Tuskan G.A."/>
            <person name="Henrissat B."/>
            <person name="Van de Peer Y."/>
            <person name="Rouze P."/>
            <person name="Ellis J.G."/>
            <person name="Dodds P.N."/>
            <person name="Schein J.E."/>
            <person name="Zhong S."/>
            <person name="Hamelin R.C."/>
            <person name="Grigoriev I.V."/>
            <person name="Szabo L.J."/>
            <person name="Martin F."/>
        </authorList>
    </citation>
    <scope>NUCLEOTIDE SEQUENCE [LARGE SCALE GENOMIC DNA]</scope>
    <source>
        <strain evidence="3">98AG31 / pathotype 3-4-7</strain>
    </source>
</reference>
<dbReference type="Proteomes" id="UP000001072">
    <property type="component" value="Unassembled WGS sequence"/>
</dbReference>
<sequence>MAHDYLVSTGSSCAAKRMTLCDLIANKIDMLSVYSSKNRQTVSLSIMSNDEPSNPNVLNIRVVDSDHKEICFKIKPTTKLGKVINAYAEQTGMAIASVRFTYEGTRINVDDTPEDLDMTDDDTIDVMIEQIGGGRTE</sequence>
<gene>
    <name evidence="2" type="ORF">MELLADRAFT_113564</name>
</gene>
<protein>
    <recommendedName>
        <fullName evidence="1">Ubiquitin-like domain-containing protein</fullName>
    </recommendedName>
</protein>
<dbReference type="InterPro" id="IPR029071">
    <property type="entry name" value="Ubiquitin-like_domsf"/>
</dbReference>
<dbReference type="RefSeq" id="XP_007418321.1">
    <property type="nucleotide sequence ID" value="XM_007418259.1"/>
</dbReference>
<dbReference type="eggNOG" id="KOG1769">
    <property type="taxonomic scope" value="Eukaryota"/>
</dbReference>
<evidence type="ECO:0000259" key="1">
    <source>
        <dbReference type="PROSITE" id="PS50053"/>
    </source>
</evidence>
<keyword evidence="3" id="KW-1185">Reference proteome</keyword>
<dbReference type="InParanoid" id="F4SAB5"/>
<dbReference type="EMBL" id="GL883176">
    <property type="protein sequence ID" value="EGF98432.1"/>
    <property type="molecule type" value="Genomic_DNA"/>
</dbReference>
<accession>F4SAB5</accession>
<dbReference type="OrthoDB" id="442921at2759"/>
<dbReference type="HOGENOM" id="CLU_1865562_0_0_1"/>
<name>F4SAB5_MELLP</name>
<feature type="domain" description="Ubiquitin-like" evidence="1">
    <location>
        <begin position="58"/>
        <end position="133"/>
    </location>
</feature>
<organism evidence="3">
    <name type="scientific">Melampsora larici-populina (strain 98AG31 / pathotype 3-4-7)</name>
    <name type="common">Poplar leaf rust fungus</name>
    <dbReference type="NCBI Taxonomy" id="747676"/>
    <lineage>
        <taxon>Eukaryota</taxon>
        <taxon>Fungi</taxon>
        <taxon>Dikarya</taxon>
        <taxon>Basidiomycota</taxon>
        <taxon>Pucciniomycotina</taxon>
        <taxon>Pucciniomycetes</taxon>
        <taxon>Pucciniales</taxon>
        <taxon>Melampsoraceae</taxon>
        <taxon>Melampsora</taxon>
    </lineage>
</organism>
<dbReference type="AlphaFoldDB" id="F4SAB5"/>
<dbReference type="InterPro" id="IPR022617">
    <property type="entry name" value="Rad60/SUMO-like_dom"/>
</dbReference>
<proteinExistence type="predicted"/>
<dbReference type="VEuPathDB" id="FungiDB:MELLADRAFT_113564"/>
<dbReference type="InterPro" id="IPR000626">
    <property type="entry name" value="Ubiquitin-like_dom"/>
</dbReference>
<dbReference type="PROSITE" id="PS50053">
    <property type="entry name" value="UBIQUITIN_2"/>
    <property type="match status" value="1"/>
</dbReference>
<dbReference type="KEGG" id="mlr:MELLADRAFT_113564"/>
<dbReference type="STRING" id="747676.F4SAB5"/>
<dbReference type="GeneID" id="18925025"/>